<dbReference type="EMBL" id="JAFLWI010000019">
    <property type="protein sequence ID" value="MBO0482903.1"/>
    <property type="molecule type" value="Genomic_DNA"/>
</dbReference>
<name>A0ABS3I2G4_9ENTE</name>
<evidence type="ECO:0000256" key="1">
    <source>
        <dbReference type="SAM" id="MobiDB-lite"/>
    </source>
</evidence>
<feature type="region of interest" description="Disordered" evidence="1">
    <location>
        <begin position="192"/>
        <end position="215"/>
    </location>
</feature>
<comment type="caution">
    <text evidence="2">The sequence shown here is derived from an EMBL/GenBank/DDBJ whole genome shotgun (WGS) entry which is preliminary data.</text>
</comment>
<reference evidence="2 3" key="1">
    <citation type="submission" date="2021-03" db="EMBL/GenBank/DDBJ databases">
        <title>Enterococcal diversity collection.</title>
        <authorList>
            <person name="Gilmore M.S."/>
            <person name="Schwartzman J."/>
            <person name="Van Tyne D."/>
            <person name="Martin M."/>
            <person name="Earl A.M."/>
            <person name="Manson A.L."/>
            <person name="Straub T."/>
            <person name="Salamzade R."/>
            <person name="Saavedra J."/>
            <person name="Lebreton F."/>
            <person name="Prichula J."/>
            <person name="Schaufler K."/>
            <person name="Gaca A."/>
            <person name="Sgardioli B."/>
            <person name="Wagenaar J."/>
            <person name="Strong T."/>
        </authorList>
    </citation>
    <scope>NUCLEOTIDE SEQUENCE [LARGE SCALE GENOMIC DNA]</scope>
    <source>
        <strain evidence="2 3">MSG2901</strain>
    </source>
</reference>
<dbReference type="Gene3D" id="2.160.20.80">
    <property type="entry name" value="E3 ubiquitin-protein ligase SopA"/>
    <property type="match status" value="1"/>
</dbReference>
<accession>A0ABS3I2G4</accession>
<evidence type="ECO:0000313" key="2">
    <source>
        <dbReference type="EMBL" id="MBO0482903.1"/>
    </source>
</evidence>
<gene>
    <name evidence="2" type="ORF">JZO71_11290</name>
</gene>
<organism evidence="2 3">
    <name type="scientific">Candidatus Enterococcus courvalinii</name>
    <dbReference type="NCBI Taxonomy" id="2815329"/>
    <lineage>
        <taxon>Bacteria</taxon>
        <taxon>Bacillati</taxon>
        <taxon>Bacillota</taxon>
        <taxon>Bacilli</taxon>
        <taxon>Lactobacillales</taxon>
        <taxon>Enterococcaceae</taxon>
        <taxon>Enterococcus</taxon>
    </lineage>
</organism>
<sequence>MNYKQRKSLLKLYNNKIFSYGYKKHLEKNFSRKDFSLTWNQRVIFADCRFEQTIFTTSRIENCLFINCKFSNCSFVNCSILYTTFENSSFYRVLFDQCTITNSLFESNSYSDSMVYPFDADVYAITTSSKIKYTDKQKETIYKLLNQLKAKQNMRDTKSLFHTKRRMNRSKREKEKYKRIRPKEAKRLGLTKKERLLENRRRKSDRNTENVSYSEETKLGNHTSVKEGPVLFLMRIYPFEELYQGLKYACATMNKKQYPLSYLMKIIENNQTDNET</sequence>
<dbReference type="Proteomes" id="UP000664832">
    <property type="component" value="Unassembled WGS sequence"/>
</dbReference>
<proteinExistence type="predicted"/>
<dbReference type="SUPFAM" id="SSF141571">
    <property type="entry name" value="Pentapeptide repeat-like"/>
    <property type="match status" value="1"/>
</dbReference>
<dbReference type="RefSeq" id="WP_206899688.1">
    <property type="nucleotide sequence ID" value="NZ_JAFLWI010000019.1"/>
</dbReference>
<protein>
    <submittedName>
        <fullName evidence="2">Pentapeptide repeat-containing protein</fullName>
    </submittedName>
</protein>
<evidence type="ECO:0000313" key="3">
    <source>
        <dbReference type="Proteomes" id="UP000664832"/>
    </source>
</evidence>
<keyword evidence="3" id="KW-1185">Reference proteome</keyword>